<reference evidence="5 6" key="1">
    <citation type="journal article" date="2011" name="Front. Microbiol.">
        <title>Genomic signatures of strain selection and enhancement in Bacillus atrophaeus var. globigii, a historical biowarfare simulant.</title>
        <authorList>
            <person name="Gibbons H.S."/>
            <person name="Broomall S.M."/>
            <person name="McNew L.A."/>
            <person name="Daligault H."/>
            <person name="Chapman C."/>
            <person name="Bruce D."/>
            <person name="Karavis M."/>
            <person name="Krepps M."/>
            <person name="McGregor P.A."/>
            <person name="Hong C."/>
            <person name="Park K.H."/>
            <person name="Akmal A."/>
            <person name="Feldman A."/>
            <person name="Lin J.S."/>
            <person name="Chang W.E."/>
            <person name="Higgs B.W."/>
            <person name="Demirev P."/>
            <person name="Lindquist J."/>
            <person name="Liem A."/>
            <person name="Fochler E."/>
            <person name="Read T.D."/>
            <person name="Tapia R."/>
            <person name="Johnson S."/>
            <person name="Bishop-Lilly K.A."/>
            <person name="Detter C."/>
            <person name="Han C."/>
            <person name="Sozhamannan S."/>
            <person name="Rosenzweig C.N."/>
            <person name="Skowronski E.W."/>
        </authorList>
    </citation>
    <scope>NUCLEOTIDE SEQUENCE [LARGE SCALE GENOMIC DNA]</scope>
    <source>
        <strain evidence="5 6">Y4G10-17</strain>
    </source>
</reference>
<comment type="similarity">
    <text evidence="1">Belongs to the MlaA family.</text>
</comment>
<dbReference type="Proteomes" id="UP000287823">
    <property type="component" value="Unassembled WGS sequence"/>
</dbReference>
<sequence>MKHKTFWSFWLVPALVLTLSACSSTPAEDAADSAITADSAEEDTPQPEDAGEPEFDFSDDRDPWEEFNRRMWSFNRNILDPFFVTPAATGWSYIPKPVRSGLYNMTENLTEPASVVNNVLQGKGKSSAVSVGRFVLNSTIGLLGFFDVATPMGLVQDKESFGETLAVWGSPDGPYIMLPGIGPTVVVDRGGDFVDDLYSPTNYFNFYVSLARYAIRGLEQRLEVRELEPMLESSLDEYAFVRDVYFSYWRDKVYDGEPPREDRWDQDLDDWDNWDDYSWVEDSASDASWSDREDEQAWQTIKRAN</sequence>
<dbReference type="GO" id="GO:0016020">
    <property type="term" value="C:membrane"/>
    <property type="evidence" value="ECO:0007669"/>
    <property type="project" value="InterPro"/>
</dbReference>
<dbReference type="GO" id="GO:0120010">
    <property type="term" value="P:intermembrane phospholipid transfer"/>
    <property type="evidence" value="ECO:0007669"/>
    <property type="project" value="TreeGrafter"/>
</dbReference>
<gene>
    <name evidence="5" type="ORF">CWE14_12910</name>
</gene>
<feature type="chain" id="PRO_5019089247" description="ABC transporter" evidence="4">
    <location>
        <begin position="30"/>
        <end position="305"/>
    </location>
</feature>
<name>A0A432WCZ1_9GAMM</name>
<evidence type="ECO:0000313" key="5">
    <source>
        <dbReference type="EMBL" id="RUO30270.1"/>
    </source>
</evidence>
<evidence type="ECO:0000313" key="6">
    <source>
        <dbReference type="Proteomes" id="UP000287823"/>
    </source>
</evidence>
<protein>
    <recommendedName>
        <fullName evidence="7">ABC transporter</fullName>
    </recommendedName>
</protein>
<keyword evidence="2 4" id="KW-0732">Signal</keyword>
<evidence type="ECO:0000256" key="4">
    <source>
        <dbReference type="SAM" id="SignalP"/>
    </source>
</evidence>
<evidence type="ECO:0000256" key="3">
    <source>
        <dbReference type="SAM" id="MobiDB-lite"/>
    </source>
</evidence>
<proteinExistence type="inferred from homology"/>
<dbReference type="Pfam" id="PF04333">
    <property type="entry name" value="MlaA"/>
    <property type="match status" value="1"/>
</dbReference>
<dbReference type="InterPro" id="IPR007428">
    <property type="entry name" value="MlaA"/>
</dbReference>
<evidence type="ECO:0000256" key="2">
    <source>
        <dbReference type="ARBA" id="ARBA00022729"/>
    </source>
</evidence>
<dbReference type="PRINTS" id="PR01805">
    <property type="entry name" value="VACJLIPOPROT"/>
</dbReference>
<organism evidence="5 6">
    <name type="scientific">Aliidiomarina soli</name>
    <dbReference type="NCBI Taxonomy" id="1928574"/>
    <lineage>
        <taxon>Bacteria</taxon>
        <taxon>Pseudomonadati</taxon>
        <taxon>Pseudomonadota</taxon>
        <taxon>Gammaproteobacteria</taxon>
        <taxon>Alteromonadales</taxon>
        <taxon>Idiomarinaceae</taxon>
        <taxon>Aliidiomarina</taxon>
    </lineage>
</organism>
<dbReference type="PROSITE" id="PS51257">
    <property type="entry name" value="PROKAR_LIPOPROTEIN"/>
    <property type="match status" value="1"/>
</dbReference>
<feature type="region of interest" description="Disordered" evidence="3">
    <location>
        <begin position="30"/>
        <end position="60"/>
    </location>
</feature>
<keyword evidence="6" id="KW-1185">Reference proteome</keyword>
<comment type="caution">
    <text evidence="5">The sequence shown here is derived from an EMBL/GenBank/DDBJ whole genome shotgun (WGS) entry which is preliminary data.</text>
</comment>
<dbReference type="EMBL" id="PIPO01000006">
    <property type="protein sequence ID" value="RUO30270.1"/>
    <property type="molecule type" value="Genomic_DNA"/>
</dbReference>
<dbReference type="AlphaFoldDB" id="A0A432WCZ1"/>
<evidence type="ECO:0000256" key="1">
    <source>
        <dbReference type="ARBA" id="ARBA00010634"/>
    </source>
</evidence>
<feature type="signal peptide" evidence="4">
    <location>
        <begin position="1"/>
        <end position="29"/>
    </location>
</feature>
<dbReference type="PANTHER" id="PTHR30035">
    <property type="entry name" value="LIPOPROTEIN VACJ-RELATED"/>
    <property type="match status" value="1"/>
</dbReference>
<accession>A0A432WCZ1</accession>
<dbReference type="RefSeq" id="WP_126799749.1">
    <property type="nucleotide sequence ID" value="NZ_PIPO01000006.1"/>
</dbReference>
<evidence type="ECO:0008006" key="7">
    <source>
        <dbReference type="Google" id="ProtNLM"/>
    </source>
</evidence>
<dbReference type="PANTHER" id="PTHR30035:SF3">
    <property type="entry name" value="INTERMEMBRANE PHOSPHOLIPID TRANSPORT SYSTEM LIPOPROTEIN MLAA"/>
    <property type="match status" value="1"/>
</dbReference>
<feature type="compositionally biased region" description="Acidic residues" evidence="3">
    <location>
        <begin position="39"/>
        <end position="57"/>
    </location>
</feature>